<comment type="similarity">
    <text evidence="1 6">Belongs to the glycosyl hydrolase 31 family.</text>
</comment>
<dbReference type="InterPro" id="IPR017853">
    <property type="entry name" value="GH"/>
</dbReference>
<dbReference type="RefSeq" id="XP_013890632.1">
    <property type="nucleotide sequence ID" value="XM_014035178.1"/>
</dbReference>
<evidence type="ECO:0000256" key="5">
    <source>
        <dbReference type="ARBA" id="ARBA00023295"/>
    </source>
</evidence>
<feature type="domain" description="Glycoside hydrolase family 31 TIM barrel" evidence="7">
    <location>
        <begin position="12"/>
        <end position="96"/>
    </location>
</feature>
<dbReference type="Proteomes" id="UP000054498">
    <property type="component" value="Unassembled WGS sequence"/>
</dbReference>
<reference evidence="8 9" key="1">
    <citation type="journal article" date="2013" name="BMC Genomics">
        <title>Reconstruction of the lipid metabolism for the microalga Monoraphidium neglectum from its genome sequence reveals characteristics suitable for biofuel production.</title>
        <authorList>
            <person name="Bogen C."/>
            <person name="Al-Dilaimi A."/>
            <person name="Albersmeier A."/>
            <person name="Wichmann J."/>
            <person name="Grundmann M."/>
            <person name="Rupp O."/>
            <person name="Lauersen K.J."/>
            <person name="Blifernez-Klassen O."/>
            <person name="Kalinowski J."/>
            <person name="Goesmann A."/>
            <person name="Mussgnug J.H."/>
            <person name="Kruse O."/>
        </authorList>
    </citation>
    <scope>NUCLEOTIDE SEQUENCE [LARGE SCALE GENOMIC DNA]</scope>
    <source>
        <strain evidence="8 9">SAG 48.87</strain>
    </source>
</reference>
<keyword evidence="2" id="KW-0732">Signal</keyword>
<keyword evidence="5 6" id="KW-0326">Glycosidase</keyword>
<evidence type="ECO:0000313" key="9">
    <source>
        <dbReference type="Proteomes" id="UP000054498"/>
    </source>
</evidence>
<dbReference type="PROSITE" id="PS00129">
    <property type="entry name" value="GLYCOSYL_HYDROL_F31_1"/>
    <property type="match status" value="1"/>
</dbReference>
<dbReference type="InterPro" id="IPR030458">
    <property type="entry name" value="Glyco_hydro_31_AS"/>
</dbReference>
<sequence>MRVSRVPFRACSSSYLDVTSPEVRSWWAQQFTPDKYQGSTRHLYIWNDMNEPSVFNGPEITMPKDALHYQDREHRDIHNIFGYYYHLATAEGLIHRGKEVGGPHRTGRDALT</sequence>
<dbReference type="EC" id="3.2.1.84" evidence="8"/>
<dbReference type="PANTHER" id="PTHR22762:SF54">
    <property type="entry name" value="BCDNA.GH04962"/>
    <property type="match status" value="1"/>
</dbReference>
<dbReference type="GO" id="GO:0006491">
    <property type="term" value="P:N-glycan processing"/>
    <property type="evidence" value="ECO:0007669"/>
    <property type="project" value="TreeGrafter"/>
</dbReference>
<dbReference type="PANTHER" id="PTHR22762">
    <property type="entry name" value="ALPHA-GLUCOSIDASE"/>
    <property type="match status" value="1"/>
</dbReference>
<dbReference type="KEGG" id="mng:MNEG_16352"/>
<keyword evidence="4" id="KW-0325">Glycoprotein</keyword>
<evidence type="ECO:0000313" key="8">
    <source>
        <dbReference type="EMBL" id="KIY91612.1"/>
    </source>
</evidence>
<dbReference type="GeneID" id="25734103"/>
<evidence type="ECO:0000256" key="6">
    <source>
        <dbReference type="RuleBase" id="RU361185"/>
    </source>
</evidence>
<evidence type="ECO:0000259" key="7">
    <source>
        <dbReference type="Pfam" id="PF01055"/>
    </source>
</evidence>
<dbReference type="InterPro" id="IPR000322">
    <property type="entry name" value="Glyco_hydro_31_TIM"/>
</dbReference>
<evidence type="ECO:0000256" key="2">
    <source>
        <dbReference type="ARBA" id="ARBA00022729"/>
    </source>
</evidence>
<dbReference type="AlphaFoldDB" id="A0A0D2IUL4"/>
<gene>
    <name evidence="8" type="ORF">MNEG_16352</name>
</gene>
<dbReference type="Pfam" id="PF01055">
    <property type="entry name" value="Glyco_hydro_31_2nd"/>
    <property type="match status" value="1"/>
</dbReference>
<keyword evidence="3 6" id="KW-0378">Hydrolase</keyword>
<dbReference type="STRING" id="145388.A0A0D2IUL4"/>
<organism evidence="8 9">
    <name type="scientific">Monoraphidium neglectum</name>
    <dbReference type="NCBI Taxonomy" id="145388"/>
    <lineage>
        <taxon>Eukaryota</taxon>
        <taxon>Viridiplantae</taxon>
        <taxon>Chlorophyta</taxon>
        <taxon>core chlorophytes</taxon>
        <taxon>Chlorophyceae</taxon>
        <taxon>CS clade</taxon>
        <taxon>Sphaeropleales</taxon>
        <taxon>Selenastraceae</taxon>
        <taxon>Monoraphidium</taxon>
    </lineage>
</organism>
<dbReference type="GO" id="GO:0005975">
    <property type="term" value="P:carbohydrate metabolic process"/>
    <property type="evidence" value="ECO:0007669"/>
    <property type="project" value="InterPro"/>
</dbReference>
<dbReference type="OrthoDB" id="3237269at2759"/>
<keyword evidence="9" id="KW-1185">Reference proteome</keyword>
<evidence type="ECO:0000256" key="3">
    <source>
        <dbReference type="ARBA" id="ARBA00022801"/>
    </source>
</evidence>
<proteinExistence type="inferred from homology"/>
<dbReference type="Gene3D" id="3.20.20.80">
    <property type="entry name" value="Glycosidases"/>
    <property type="match status" value="1"/>
</dbReference>
<dbReference type="SUPFAM" id="SSF51445">
    <property type="entry name" value="(Trans)glycosidases"/>
    <property type="match status" value="1"/>
</dbReference>
<accession>A0A0D2IUL4</accession>
<dbReference type="EMBL" id="KK106483">
    <property type="protein sequence ID" value="KIY91612.1"/>
    <property type="molecule type" value="Genomic_DNA"/>
</dbReference>
<name>A0A0D2IUL4_9CHLO</name>
<dbReference type="GO" id="GO:0033919">
    <property type="term" value="F:glucan 1,3-alpha-glucosidase activity"/>
    <property type="evidence" value="ECO:0007669"/>
    <property type="project" value="UniProtKB-EC"/>
</dbReference>
<evidence type="ECO:0000256" key="1">
    <source>
        <dbReference type="ARBA" id="ARBA00007806"/>
    </source>
</evidence>
<evidence type="ECO:0000256" key="4">
    <source>
        <dbReference type="ARBA" id="ARBA00023180"/>
    </source>
</evidence>
<protein>
    <submittedName>
        <fullName evidence="8">Alpha 1,3-glucosidase</fullName>
        <ecNumber evidence="8">3.2.1.84</ecNumber>
    </submittedName>
</protein>